<evidence type="ECO:0000313" key="2">
    <source>
        <dbReference type="Proteomes" id="UP001060085"/>
    </source>
</evidence>
<name>A0ACC0A0C2_CATRO</name>
<protein>
    <submittedName>
        <fullName evidence="1">Uncharacterized protein</fullName>
    </submittedName>
</protein>
<comment type="caution">
    <text evidence="1">The sequence shown here is derived from an EMBL/GenBank/DDBJ whole genome shotgun (WGS) entry which is preliminary data.</text>
</comment>
<gene>
    <name evidence="1" type="ORF">M9H77_31393</name>
</gene>
<accession>A0ACC0A0C2</accession>
<keyword evidence="2" id="KW-1185">Reference proteome</keyword>
<evidence type="ECO:0000313" key="1">
    <source>
        <dbReference type="EMBL" id="KAI5654206.1"/>
    </source>
</evidence>
<dbReference type="EMBL" id="CM044707">
    <property type="protein sequence ID" value="KAI5654206.1"/>
    <property type="molecule type" value="Genomic_DNA"/>
</dbReference>
<reference evidence="2" key="1">
    <citation type="journal article" date="2023" name="Nat. Plants">
        <title>Single-cell RNA sequencing provides a high-resolution roadmap for understanding the multicellular compartmentation of specialized metabolism.</title>
        <authorList>
            <person name="Sun S."/>
            <person name="Shen X."/>
            <person name="Li Y."/>
            <person name="Li Y."/>
            <person name="Wang S."/>
            <person name="Li R."/>
            <person name="Zhang H."/>
            <person name="Shen G."/>
            <person name="Guo B."/>
            <person name="Wei J."/>
            <person name="Xu J."/>
            <person name="St-Pierre B."/>
            <person name="Chen S."/>
            <person name="Sun C."/>
        </authorList>
    </citation>
    <scope>NUCLEOTIDE SEQUENCE [LARGE SCALE GENOMIC DNA]</scope>
</reference>
<organism evidence="1 2">
    <name type="scientific">Catharanthus roseus</name>
    <name type="common">Madagascar periwinkle</name>
    <name type="synonym">Vinca rosea</name>
    <dbReference type="NCBI Taxonomy" id="4058"/>
    <lineage>
        <taxon>Eukaryota</taxon>
        <taxon>Viridiplantae</taxon>
        <taxon>Streptophyta</taxon>
        <taxon>Embryophyta</taxon>
        <taxon>Tracheophyta</taxon>
        <taxon>Spermatophyta</taxon>
        <taxon>Magnoliopsida</taxon>
        <taxon>eudicotyledons</taxon>
        <taxon>Gunneridae</taxon>
        <taxon>Pentapetalae</taxon>
        <taxon>asterids</taxon>
        <taxon>lamiids</taxon>
        <taxon>Gentianales</taxon>
        <taxon>Apocynaceae</taxon>
        <taxon>Rauvolfioideae</taxon>
        <taxon>Vinceae</taxon>
        <taxon>Catharanthinae</taxon>
        <taxon>Catharanthus</taxon>
    </lineage>
</organism>
<dbReference type="Proteomes" id="UP001060085">
    <property type="component" value="Linkage Group LG07"/>
</dbReference>
<proteinExistence type="predicted"/>
<sequence length="416" mass="46601">MLRRRVFESLNCVISERSQDINNKPQVKIKVYVQEKQPINTKVNVVEDGVDSLYSLDVDPLESRRSIVEGTAQTGAALFCFESGFFVKPNVRPCGAWAGIGYGILELRFDDPVMGFGYMSFELDFLHDLKLVLEAALIVLIRSNFPLSSSCFLHDIFSQMVGPGGGTVSFWKLDLKILPVQVRVRPASFTALAGTSAGQTNFSIFIEQTQGIWLRARLILINDVVADVAGQVLRGSPSTCTSESHSPDVLTRQHENRLIGIRLSLTKFFRYKVKKEPLEAWILREFTGSETDEDLIMRARGFIFLILGGHMLSDMSDRHVELDPRAPLDAMWCTLCNLNQLPTLFGHNQPIPTAFNTRLELQFRGNDHTYWVTEHATHVEMITLDGVGISCESTSTIQHIVILGLLDSNHLGSTDR</sequence>